<dbReference type="EMBL" id="SEWY01000001">
    <property type="protein sequence ID" value="TBH75007.1"/>
    <property type="molecule type" value="Genomic_DNA"/>
</dbReference>
<dbReference type="SUPFAM" id="SSF111369">
    <property type="entry name" value="HlyD-like secretion proteins"/>
    <property type="match status" value="1"/>
</dbReference>
<dbReference type="AlphaFoldDB" id="A0A4Q9BG01"/>
<gene>
    <name evidence="5" type="ORF">EWU20_00105</name>
</gene>
<dbReference type="OrthoDB" id="9814657at2"/>
<dbReference type="PROSITE" id="PS51257">
    <property type="entry name" value="PROKAR_LIPOPROTEIN"/>
    <property type="match status" value="1"/>
</dbReference>
<evidence type="ECO:0000256" key="2">
    <source>
        <dbReference type="ARBA" id="ARBA00022448"/>
    </source>
</evidence>
<dbReference type="RefSeq" id="WP_130922217.1">
    <property type="nucleotide sequence ID" value="NZ_SEWY01000001.1"/>
</dbReference>
<organism evidence="5 6">
    <name type="scientific">Aquirufa antheringensis</name>
    <dbReference type="NCBI Taxonomy" id="2516559"/>
    <lineage>
        <taxon>Bacteria</taxon>
        <taxon>Pseudomonadati</taxon>
        <taxon>Bacteroidota</taxon>
        <taxon>Cytophagia</taxon>
        <taxon>Cytophagales</taxon>
        <taxon>Flectobacillaceae</taxon>
        <taxon>Aquirufa</taxon>
    </lineage>
</organism>
<dbReference type="GO" id="GO:0030313">
    <property type="term" value="C:cell envelope"/>
    <property type="evidence" value="ECO:0007669"/>
    <property type="project" value="TreeGrafter"/>
</dbReference>
<feature type="chain" id="PRO_5020792472" evidence="3">
    <location>
        <begin position="23"/>
        <end position="372"/>
    </location>
</feature>
<dbReference type="InterPro" id="IPR051909">
    <property type="entry name" value="MFP_Cation_Efflux"/>
</dbReference>
<dbReference type="Pfam" id="PF25919">
    <property type="entry name" value="BSH_CusB"/>
    <property type="match status" value="1"/>
</dbReference>
<proteinExistence type="inferred from homology"/>
<keyword evidence="6" id="KW-1185">Reference proteome</keyword>
<evidence type="ECO:0000313" key="6">
    <source>
        <dbReference type="Proteomes" id="UP000293583"/>
    </source>
</evidence>
<comment type="caution">
    <text evidence="5">The sequence shown here is derived from an EMBL/GenBank/DDBJ whole genome shotgun (WGS) entry which is preliminary data.</text>
</comment>
<comment type="similarity">
    <text evidence="1">Belongs to the membrane fusion protein (MFP) (TC 8.A.1) family.</text>
</comment>
<dbReference type="Gene3D" id="2.40.30.170">
    <property type="match status" value="1"/>
</dbReference>
<dbReference type="Gene3D" id="1.10.287.470">
    <property type="entry name" value="Helix hairpin bin"/>
    <property type="match status" value="1"/>
</dbReference>
<evidence type="ECO:0000313" key="5">
    <source>
        <dbReference type="EMBL" id="TBH75007.1"/>
    </source>
</evidence>
<dbReference type="GO" id="GO:0016020">
    <property type="term" value="C:membrane"/>
    <property type="evidence" value="ECO:0007669"/>
    <property type="project" value="InterPro"/>
</dbReference>
<evidence type="ECO:0000259" key="4">
    <source>
        <dbReference type="Pfam" id="PF25919"/>
    </source>
</evidence>
<keyword evidence="2" id="KW-0813">Transport</keyword>
<keyword evidence="3" id="KW-0732">Signal</keyword>
<evidence type="ECO:0000256" key="3">
    <source>
        <dbReference type="SAM" id="SignalP"/>
    </source>
</evidence>
<protein>
    <submittedName>
        <fullName evidence="5">Efflux RND transporter periplasmic adaptor subunit</fullName>
    </submittedName>
</protein>
<accession>A0A4Q9BG01</accession>
<dbReference type="GO" id="GO:0015679">
    <property type="term" value="P:plasma membrane copper ion transport"/>
    <property type="evidence" value="ECO:0007669"/>
    <property type="project" value="TreeGrafter"/>
</dbReference>
<evidence type="ECO:0000256" key="1">
    <source>
        <dbReference type="ARBA" id="ARBA00009477"/>
    </source>
</evidence>
<dbReference type="PANTHER" id="PTHR30097:SF4">
    <property type="entry name" value="SLR6042 PROTEIN"/>
    <property type="match status" value="1"/>
</dbReference>
<feature type="domain" description="CusB-like barrel-sandwich hybrid" evidence="4">
    <location>
        <begin position="75"/>
        <end position="218"/>
    </location>
</feature>
<dbReference type="InterPro" id="IPR058790">
    <property type="entry name" value="BSH_CusB"/>
</dbReference>
<dbReference type="InterPro" id="IPR006143">
    <property type="entry name" value="RND_pump_MFP"/>
</dbReference>
<sequence>MNKLIKLAALCLVLGVAACSKKEEATTETPVTEIKLTAEQKTNAGIEFGALEEREMSTEVKCTGVVYVPPISLASISIPIAGYVKTTYELLPGKKVSKGQALATLTSLDFIQMQQEYLQALSSQTFMSSEKSRQQVLTNEEVGSKKKLQQSEADLGNVNAQVKALGLKLEVLGCDLKSLAKGNLSSVLTLRSPIDGYIQDQFLAIGKYVTPSDVLIKVVGMADKHVELKVFEKDLAKLNIGQTIEFESEGQKANAKIFLIAPQVDLTNRTTSVHGHFANKSDEKNFTVGQFVSARIEVGSQKIPSIPQAGLARVGKGGFIYVEMTNGAMAQVPVEILSSTPEYAGIKLLKELPAGKVVTKGASALEAIFAKD</sequence>
<reference evidence="5 6" key="1">
    <citation type="submission" date="2019-02" db="EMBL/GenBank/DDBJ databases">
        <title>Genome of a new Bacteroidetes strain.</title>
        <authorList>
            <person name="Pitt A."/>
        </authorList>
    </citation>
    <scope>NUCLEOTIDE SEQUENCE [LARGE SCALE GENOMIC DNA]</scope>
    <source>
        <strain evidence="5 6">103A-SOEBACH</strain>
    </source>
</reference>
<dbReference type="NCBIfam" id="TIGR01730">
    <property type="entry name" value="RND_mfp"/>
    <property type="match status" value="1"/>
</dbReference>
<dbReference type="GO" id="GO:0022857">
    <property type="term" value="F:transmembrane transporter activity"/>
    <property type="evidence" value="ECO:0007669"/>
    <property type="project" value="InterPro"/>
</dbReference>
<dbReference type="PANTHER" id="PTHR30097">
    <property type="entry name" value="CATION EFFLUX SYSTEM PROTEIN CUSB"/>
    <property type="match status" value="1"/>
</dbReference>
<dbReference type="GO" id="GO:0060003">
    <property type="term" value="P:copper ion export"/>
    <property type="evidence" value="ECO:0007669"/>
    <property type="project" value="TreeGrafter"/>
</dbReference>
<feature type="signal peptide" evidence="3">
    <location>
        <begin position="1"/>
        <end position="22"/>
    </location>
</feature>
<dbReference type="Proteomes" id="UP000293583">
    <property type="component" value="Unassembled WGS sequence"/>
</dbReference>
<name>A0A4Q9BG01_9BACT</name>